<dbReference type="SUPFAM" id="SSF53756">
    <property type="entry name" value="UDP-Glycosyltransferase/glycogen phosphorylase"/>
    <property type="match status" value="1"/>
</dbReference>
<dbReference type="AlphaFoldDB" id="A0A218VYN9"/>
<evidence type="ECO:0000313" key="1">
    <source>
        <dbReference type="EMBL" id="OWM65190.1"/>
    </source>
</evidence>
<organism evidence="1 2">
    <name type="scientific">Punica granatum</name>
    <name type="common">Pomegranate</name>
    <dbReference type="NCBI Taxonomy" id="22663"/>
    <lineage>
        <taxon>Eukaryota</taxon>
        <taxon>Viridiplantae</taxon>
        <taxon>Streptophyta</taxon>
        <taxon>Embryophyta</taxon>
        <taxon>Tracheophyta</taxon>
        <taxon>Spermatophyta</taxon>
        <taxon>Magnoliopsida</taxon>
        <taxon>eudicotyledons</taxon>
        <taxon>Gunneridae</taxon>
        <taxon>Pentapetalae</taxon>
        <taxon>rosids</taxon>
        <taxon>malvids</taxon>
        <taxon>Myrtales</taxon>
        <taxon>Lythraceae</taxon>
        <taxon>Punica</taxon>
    </lineage>
</organism>
<sequence>MSSTADRLHLLVYPFLASGHIISFLDLIKRLLDHGLVVTVLVTPLNLSRFPVPLVPPLPTHPQCPRHHCPRACGLGSGAAPHEQEYPPDSVELARILASSVNVNGHMPNRARVRELREAATMAVGPAGSSDKGLDALIKALTELKSEGHQAVTCLPEKGD</sequence>
<comment type="caution">
    <text evidence="1">The sequence shown here is derived from an EMBL/GenBank/DDBJ whole genome shotgun (WGS) entry which is preliminary data.</text>
</comment>
<gene>
    <name evidence="1" type="ORF">CDL15_Pgr008777</name>
</gene>
<reference evidence="2" key="1">
    <citation type="journal article" date="2017" name="Plant J.">
        <title>The pomegranate (Punica granatum L.) genome and the genomics of punicalagin biosynthesis.</title>
        <authorList>
            <person name="Qin G."/>
            <person name="Xu C."/>
            <person name="Ming R."/>
            <person name="Tang H."/>
            <person name="Guyot R."/>
            <person name="Kramer E.M."/>
            <person name="Hu Y."/>
            <person name="Yi X."/>
            <person name="Qi Y."/>
            <person name="Xu X."/>
            <person name="Gao Z."/>
            <person name="Pan H."/>
            <person name="Jian J."/>
            <person name="Tian Y."/>
            <person name="Yue Z."/>
            <person name="Xu Y."/>
        </authorList>
    </citation>
    <scope>NUCLEOTIDE SEQUENCE [LARGE SCALE GENOMIC DNA]</scope>
    <source>
        <strain evidence="2">cv. Dabenzi</strain>
    </source>
</reference>
<dbReference type="Gene3D" id="3.40.50.2000">
    <property type="entry name" value="Glycogen Phosphorylase B"/>
    <property type="match status" value="1"/>
</dbReference>
<dbReference type="Proteomes" id="UP000197138">
    <property type="component" value="Unassembled WGS sequence"/>
</dbReference>
<dbReference type="EMBL" id="MTKT01005615">
    <property type="protein sequence ID" value="OWM65190.1"/>
    <property type="molecule type" value="Genomic_DNA"/>
</dbReference>
<protein>
    <submittedName>
        <fullName evidence="1">Uncharacterized protein</fullName>
    </submittedName>
</protein>
<name>A0A218VYN9_PUNGR</name>
<proteinExistence type="predicted"/>
<accession>A0A218VYN9</accession>
<evidence type="ECO:0000313" key="2">
    <source>
        <dbReference type="Proteomes" id="UP000197138"/>
    </source>
</evidence>